<organism evidence="2 3">
    <name type="scientific">Cyclostephanos tholiformis</name>
    <dbReference type="NCBI Taxonomy" id="382380"/>
    <lineage>
        <taxon>Eukaryota</taxon>
        <taxon>Sar</taxon>
        <taxon>Stramenopiles</taxon>
        <taxon>Ochrophyta</taxon>
        <taxon>Bacillariophyta</taxon>
        <taxon>Coscinodiscophyceae</taxon>
        <taxon>Thalassiosirophycidae</taxon>
        <taxon>Stephanodiscales</taxon>
        <taxon>Stephanodiscaceae</taxon>
        <taxon>Cyclostephanos</taxon>
    </lineage>
</organism>
<gene>
    <name evidence="2" type="ORF">ACHAXA_001558</name>
</gene>
<comment type="caution">
    <text evidence="2">The sequence shown here is derived from an EMBL/GenBank/DDBJ whole genome shotgun (WGS) entry which is preliminary data.</text>
</comment>
<accession>A0ABD3R362</accession>
<dbReference type="Proteomes" id="UP001530377">
    <property type="component" value="Unassembled WGS sequence"/>
</dbReference>
<evidence type="ECO:0000256" key="1">
    <source>
        <dbReference type="SAM" id="MobiDB-lite"/>
    </source>
</evidence>
<feature type="compositionally biased region" description="Basic residues" evidence="1">
    <location>
        <begin position="86"/>
        <end position="96"/>
    </location>
</feature>
<proteinExistence type="predicted"/>
<feature type="region of interest" description="Disordered" evidence="1">
    <location>
        <begin position="27"/>
        <end position="51"/>
    </location>
</feature>
<name>A0ABD3R362_9STRA</name>
<keyword evidence="3" id="KW-1185">Reference proteome</keyword>
<evidence type="ECO:0000313" key="2">
    <source>
        <dbReference type="EMBL" id="KAL3807230.1"/>
    </source>
</evidence>
<evidence type="ECO:0000313" key="3">
    <source>
        <dbReference type="Proteomes" id="UP001530377"/>
    </source>
</evidence>
<feature type="region of interest" description="Disordered" evidence="1">
    <location>
        <begin position="86"/>
        <end position="114"/>
    </location>
</feature>
<sequence length="475" mass="50890">MSHSSSSATQPLSDILPWGNPITVAVHQSDRRDSGNAIDDIPSSSRHRGHAPAVGVDYRTLLVTDGPSSDGRFLLHALALQFLSSSHHHPPSRHSVVRSTAAVDDDEDEASPPPRALEGAVLWIACTPLIERQIVTGLRRGSQHDLGGGNLASGGSPTSGWAEGGGRISIVSVPLELADAALDREDFSHDAYLRGLHERIVHWLDHRELAQTIPSRERRRRRASLGGNRAKLGPNLIVIDGATSLATLCGYKLTSMFLSSVRSSMKKRSGGCFSSSSSLDAKSSLSSATGRIDTTNLIVTTVDLLAIRVSSPDDGGLYHVDSNESTKAEKLRSEYARLFRPWLGLGSGAFSQDEDGVGTSIPLMEEQSNYLCLSPYSIPSLLYRSGLFEIADGIVDVSPLESGYARDVLGRLSFGATWSGKGWWGIASNTAGSAKNGSGVVGTAKREGLIRAYASICVNYRCDDSGVRVMRLRSR</sequence>
<protein>
    <submittedName>
        <fullName evidence="2">Uncharacterized protein</fullName>
    </submittedName>
</protein>
<feature type="region of interest" description="Disordered" evidence="1">
    <location>
        <begin position="141"/>
        <end position="160"/>
    </location>
</feature>
<reference evidence="2 3" key="1">
    <citation type="submission" date="2024-10" db="EMBL/GenBank/DDBJ databases">
        <title>Updated reference genomes for cyclostephanoid diatoms.</title>
        <authorList>
            <person name="Roberts W.R."/>
            <person name="Alverson A.J."/>
        </authorList>
    </citation>
    <scope>NUCLEOTIDE SEQUENCE [LARGE SCALE GENOMIC DNA]</scope>
    <source>
        <strain evidence="2 3">AJA228-03</strain>
    </source>
</reference>
<dbReference type="AlphaFoldDB" id="A0ABD3R362"/>
<dbReference type="EMBL" id="JALLPB020000661">
    <property type="protein sequence ID" value="KAL3807230.1"/>
    <property type="molecule type" value="Genomic_DNA"/>
</dbReference>